<accession>A0AAW5HKC2</accession>
<evidence type="ECO:0000313" key="2">
    <source>
        <dbReference type="Proteomes" id="UP001202943"/>
    </source>
</evidence>
<dbReference type="Gene3D" id="3.40.50.1110">
    <property type="entry name" value="SGNH hydrolase"/>
    <property type="match status" value="1"/>
</dbReference>
<dbReference type="SUPFAM" id="SSF52266">
    <property type="entry name" value="SGNH hydrolase"/>
    <property type="match status" value="1"/>
</dbReference>
<dbReference type="InterPro" id="IPR036514">
    <property type="entry name" value="SGNH_hydro_sf"/>
</dbReference>
<reference evidence="1" key="2">
    <citation type="submission" date="2023-08" db="EMBL/GenBank/DDBJ databases">
        <title>Isolation, Identification, Denitrification Characteristics of A Highly Efficient Aerobic Denitrifying Bacterial Strain DS2.</title>
        <authorList>
            <person name="Wang H."/>
        </authorList>
    </citation>
    <scope>NUCLEOTIDE SEQUENCE</scope>
    <source>
        <strain evidence="1">DS2</strain>
    </source>
</reference>
<proteinExistence type="predicted"/>
<name>A0AAW5HKC2_PSEPU</name>
<dbReference type="AlphaFoldDB" id="A0AAW5HKC2"/>
<gene>
    <name evidence="1" type="ORF">M8C81_16745</name>
</gene>
<protein>
    <recommendedName>
        <fullName evidence="3">Sialate O-acetylesterase domain-containing protein</fullName>
    </recommendedName>
</protein>
<dbReference type="Proteomes" id="UP001202943">
    <property type="component" value="Unassembled WGS sequence"/>
</dbReference>
<dbReference type="GO" id="GO:0016788">
    <property type="term" value="F:hydrolase activity, acting on ester bonds"/>
    <property type="evidence" value="ECO:0007669"/>
    <property type="project" value="UniProtKB-ARBA"/>
</dbReference>
<comment type="caution">
    <text evidence="1">The sequence shown here is derived from an EMBL/GenBank/DDBJ whole genome shotgun (WGS) entry which is preliminary data.</text>
</comment>
<dbReference type="EMBL" id="JAMHFX010000188">
    <property type="protein sequence ID" value="MCO1622251.1"/>
    <property type="molecule type" value="Genomic_DNA"/>
</dbReference>
<organism evidence="1 2">
    <name type="scientific">Pseudomonas putida</name>
    <name type="common">Arthrobacter siderocapsulatus</name>
    <dbReference type="NCBI Taxonomy" id="303"/>
    <lineage>
        <taxon>Bacteria</taxon>
        <taxon>Pseudomonadati</taxon>
        <taxon>Pseudomonadota</taxon>
        <taxon>Gammaproteobacteria</taxon>
        <taxon>Pseudomonadales</taxon>
        <taxon>Pseudomonadaceae</taxon>
        <taxon>Pseudomonas</taxon>
    </lineage>
</organism>
<dbReference type="RefSeq" id="WP_252460257.1">
    <property type="nucleotide sequence ID" value="NZ_JAMHFX010000188.1"/>
</dbReference>
<sequence>MSGAEDLARLTQTIDKTNELLLSPDVKMVDVGGGVMRPTSAMVMTNLATLLGGAMPYTSVALGLEGTTDGTNFSVLSSAEDEYVNVYRNTAGAAVFVDTYPNAEKVKQVQDSTQFAVETAPPRNMSETHPWALTDEQLRVILGVRTDGVVDAILDRLPGLSLVGDFAWALCDQNDTVILGIKWSGEVVFYQPPASAATSMAWVEGAHGQRDVWVLSNGIPYQLTSDGDNSEPLLSSGVVNYLRRYNTVTAQSAQVPAAGSVAGYVTKLLHILFNGQSLMRGIGSGAAITTQPPAANRLLTLNDGVQLADETGTLSAGMVAPFKPLTARSLESPALQTAANINRNRGLPGNCGLLTSDHSRGAQGITSLNKGTIPYGNSITAATAAKAEADRLGYAYEIPFVGWNQGQHDGGMAAGVYIGHLLQLQTDYDADLRAVSGQLNTIPMLLTQMSNWTAPAYNRSFSNIPHEQLQAALENPEKFVMAGPQYSLPSNTDGIHLPAASYARDGVMVARAARAIINKRIWLPLHCLSARRAGVTVDLRFHVPTGPLVIDTVNVLDPGFYGLRWIDSTSSAAVTKVEKTGFDTLRLTLSNEPTGTGQMVGIADIGVAGSRAGPTTGPRTCIRDSAPDLDATGTPVYNWACHQRIQVTN</sequence>
<evidence type="ECO:0008006" key="3">
    <source>
        <dbReference type="Google" id="ProtNLM"/>
    </source>
</evidence>
<evidence type="ECO:0000313" key="1">
    <source>
        <dbReference type="EMBL" id="MCO1622251.1"/>
    </source>
</evidence>
<reference evidence="1" key="1">
    <citation type="submission" date="2022-05" db="EMBL/GenBank/DDBJ databases">
        <authorList>
            <person name="Yi M."/>
        </authorList>
    </citation>
    <scope>NUCLEOTIDE SEQUENCE</scope>
    <source>
        <strain evidence="1">DS2</strain>
    </source>
</reference>